<dbReference type="Pfam" id="PF26337">
    <property type="entry name" value="Gtf3_C"/>
    <property type="match status" value="1"/>
</dbReference>
<feature type="domain" description="Glucosyltransferase 3-like C-terminal" evidence="1">
    <location>
        <begin position="229"/>
        <end position="366"/>
    </location>
</feature>
<dbReference type="EMBL" id="JBHTHU010000006">
    <property type="protein sequence ID" value="MFD0750769.1"/>
    <property type="molecule type" value="Genomic_DNA"/>
</dbReference>
<proteinExistence type="predicted"/>
<keyword evidence="3" id="KW-1185">Reference proteome</keyword>
<comment type="caution">
    <text evidence="2">The sequence shown here is derived from an EMBL/GenBank/DDBJ whole genome shotgun (WGS) entry which is preliminary data.</text>
</comment>
<dbReference type="SUPFAM" id="SSF53756">
    <property type="entry name" value="UDP-Glycosyltransferase/glycogen phosphorylase"/>
    <property type="match status" value="1"/>
</dbReference>
<sequence length="379" mass="42201">MSISDYHGGGLTLQRVIGDDLKNIDHLIYVSRFATDIETIPALKSKVIDVTSTWDSNLMRRVIGRTRANAISKNLSVIKADAKKAANTIVKRVGKNGQLNGLVCPQGAQSIYTIEALKQHTQLRYTTWVMDDHLITYQGGKWEYPPGVEAVFAKHLQEAEHVFVISPVMQQFYQERFGVKSTVLFGPADPKEENKVSRNTPTQIKIGYFGAVTEWQTDALCAVADALQNTDTTLDIYSVVNKLPDKLNIDGVYFKGRLQQNEVLNTMQRYDAVLLPISFSQKMRSMSEFNIATKMSEYLASGVPVLAIGPAYAGMIKYLKQHNAALIVESLALSDIRHAFSQLSNGEVVKSILHHAQKRVAVETGVTATQKRWRDALSN</sequence>
<name>A0ABW2YX33_9SPHI</name>
<evidence type="ECO:0000259" key="1">
    <source>
        <dbReference type="Pfam" id="PF26337"/>
    </source>
</evidence>
<evidence type="ECO:0000313" key="2">
    <source>
        <dbReference type="EMBL" id="MFD0750769.1"/>
    </source>
</evidence>
<dbReference type="Proteomes" id="UP001596958">
    <property type="component" value="Unassembled WGS sequence"/>
</dbReference>
<gene>
    <name evidence="2" type="ORF">ACFQZS_11505</name>
</gene>
<dbReference type="Gene3D" id="3.40.50.2000">
    <property type="entry name" value="Glycogen Phosphorylase B"/>
    <property type="match status" value="1"/>
</dbReference>
<dbReference type="InterPro" id="IPR058592">
    <property type="entry name" value="Gtf3_C"/>
</dbReference>
<reference evidence="3" key="1">
    <citation type="journal article" date="2019" name="Int. J. Syst. Evol. Microbiol.">
        <title>The Global Catalogue of Microorganisms (GCM) 10K type strain sequencing project: providing services to taxonomists for standard genome sequencing and annotation.</title>
        <authorList>
            <consortium name="The Broad Institute Genomics Platform"/>
            <consortium name="The Broad Institute Genome Sequencing Center for Infectious Disease"/>
            <person name="Wu L."/>
            <person name="Ma J."/>
        </authorList>
    </citation>
    <scope>NUCLEOTIDE SEQUENCE [LARGE SCALE GENOMIC DNA]</scope>
    <source>
        <strain evidence="3">CCUG 63418</strain>
    </source>
</reference>
<evidence type="ECO:0000313" key="3">
    <source>
        <dbReference type="Proteomes" id="UP001596958"/>
    </source>
</evidence>
<accession>A0ABW2YX33</accession>
<dbReference type="RefSeq" id="WP_377100327.1">
    <property type="nucleotide sequence ID" value="NZ_JBHTHU010000006.1"/>
</dbReference>
<protein>
    <recommendedName>
        <fullName evidence="1">Glucosyltransferase 3-like C-terminal domain-containing protein</fullName>
    </recommendedName>
</protein>
<organism evidence="2 3">
    <name type="scientific">Mucilaginibacter calamicampi</name>
    <dbReference type="NCBI Taxonomy" id="1302352"/>
    <lineage>
        <taxon>Bacteria</taxon>
        <taxon>Pseudomonadati</taxon>
        <taxon>Bacteroidota</taxon>
        <taxon>Sphingobacteriia</taxon>
        <taxon>Sphingobacteriales</taxon>
        <taxon>Sphingobacteriaceae</taxon>
        <taxon>Mucilaginibacter</taxon>
    </lineage>
</organism>